<accession>A0ABW6QV87</accession>
<dbReference type="RefSeq" id="WP_387719446.1">
    <property type="nucleotide sequence ID" value="NZ_JBIAPI010000005.1"/>
</dbReference>
<sequence length="335" mass="34952">MKSARTSGTRGRMRRAAALLGGLSMALGLVVGCSSSTDDAAAAEQTRTITTDRGPVTVPGQAKRIVVLSGSMADYLYAIDAPVVATDTRIIGVTNLDGGFPPQWAEKARSQGSKPLPAGAELNIEAVADANPDLIIGGGQGITAVQAEKLYDKLTAIAPTVLVPPKVTHWQEQLRIIADATGRADKVPALLKAYQDKAAQVKASAKIPTGKVVYIVSVANKVPYLVPQTAALPIQLAELGFDADDVLAKAGNPPLFGSGDSFEVSLELIDRIADAPNAIVIPVGGPGAAELAQNPLYARLPAFRDGKVFELPTTSYRPDYHSALNTLDVIAKKLG</sequence>
<protein>
    <submittedName>
        <fullName evidence="6">Fe2+-enterobactin ABC transporter substrate-binding protein</fullName>
    </submittedName>
</protein>
<name>A0ABW6QV87_9NOCA</name>
<evidence type="ECO:0000256" key="4">
    <source>
        <dbReference type="ARBA" id="ARBA00022729"/>
    </source>
</evidence>
<evidence type="ECO:0000313" key="6">
    <source>
        <dbReference type="EMBL" id="MFF3225143.1"/>
    </source>
</evidence>
<dbReference type="Pfam" id="PF01497">
    <property type="entry name" value="Peripla_BP_2"/>
    <property type="match status" value="1"/>
</dbReference>
<comment type="subcellular location">
    <subcellularLocation>
        <location evidence="1">Cell envelope</location>
    </subcellularLocation>
</comment>
<evidence type="ECO:0000256" key="1">
    <source>
        <dbReference type="ARBA" id="ARBA00004196"/>
    </source>
</evidence>
<feature type="domain" description="Fe/B12 periplasmic-binding" evidence="5">
    <location>
        <begin position="64"/>
        <end position="335"/>
    </location>
</feature>
<dbReference type="PANTHER" id="PTHR30532:SF24">
    <property type="entry name" value="FERRIC ENTEROBACTIN-BINDING PERIPLASMIC PROTEIN FEPB"/>
    <property type="match status" value="1"/>
</dbReference>
<organism evidence="6 7">
    <name type="scientific">Nocardia suismassiliense</name>
    <dbReference type="NCBI Taxonomy" id="2077092"/>
    <lineage>
        <taxon>Bacteria</taxon>
        <taxon>Bacillati</taxon>
        <taxon>Actinomycetota</taxon>
        <taxon>Actinomycetes</taxon>
        <taxon>Mycobacteriales</taxon>
        <taxon>Nocardiaceae</taxon>
        <taxon>Nocardia</taxon>
    </lineage>
</organism>
<evidence type="ECO:0000256" key="2">
    <source>
        <dbReference type="ARBA" id="ARBA00008814"/>
    </source>
</evidence>
<evidence type="ECO:0000259" key="5">
    <source>
        <dbReference type="PROSITE" id="PS50983"/>
    </source>
</evidence>
<dbReference type="PANTHER" id="PTHR30532">
    <property type="entry name" value="IRON III DICITRATE-BINDING PERIPLASMIC PROTEIN"/>
    <property type="match status" value="1"/>
</dbReference>
<dbReference type="Gene3D" id="3.40.50.1980">
    <property type="entry name" value="Nitrogenase molybdenum iron protein domain"/>
    <property type="match status" value="2"/>
</dbReference>
<dbReference type="PROSITE" id="PS51257">
    <property type="entry name" value="PROKAR_LIPOPROTEIN"/>
    <property type="match status" value="1"/>
</dbReference>
<reference evidence="6 7" key="1">
    <citation type="submission" date="2024-10" db="EMBL/GenBank/DDBJ databases">
        <title>The Natural Products Discovery Center: Release of the First 8490 Sequenced Strains for Exploring Actinobacteria Biosynthetic Diversity.</title>
        <authorList>
            <person name="Kalkreuter E."/>
            <person name="Kautsar S.A."/>
            <person name="Yang D."/>
            <person name="Bader C.D."/>
            <person name="Teijaro C.N."/>
            <person name="Fluegel L."/>
            <person name="Davis C.M."/>
            <person name="Simpson J.R."/>
            <person name="Lauterbach L."/>
            <person name="Steele A.D."/>
            <person name="Gui C."/>
            <person name="Meng S."/>
            <person name="Li G."/>
            <person name="Viehrig K."/>
            <person name="Ye F."/>
            <person name="Su P."/>
            <person name="Kiefer A.F."/>
            <person name="Nichols A."/>
            <person name="Cepeda A.J."/>
            <person name="Yan W."/>
            <person name="Fan B."/>
            <person name="Jiang Y."/>
            <person name="Adhikari A."/>
            <person name="Zheng C.-J."/>
            <person name="Schuster L."/>
            <person name="Cowan T.M."/>
            <person name="Smanski M.J."/>
            <person name="Chevrette M.G."/>
            <person name="De Carvalho L.P.S."/>
            <person name="Shen B."/>
        </authorList>
    </citation>
    <scope>NUCLEOTIDE SEQUENCE [LARGE SCALE GENOMIC DNA]</scope>
    <source>
        <strain evidence="6 7">NPDC003040</strain>
    </source>
</reference>
<keyword evidence="3" id="KW-0813">Transport</keyword>
<dbReference type="InterPro" id="IPR002491">
    <property type="entry name" value="ABC_transptr_periplasmic_BD"/>
</dbReference>
<comment type="caution">
    <text evidence="6">The sequence shown here is derived from an EMBL/GenBank/DDBJ whole genome shotgun (WGS) entry which is preliminary data.</text>
</comment>
<proteinExistence type="inferred from homology"/>
<dbReference type="EMBL" id="JBIAPI010000005">
    <property type="protein sequence ID" value="MFF3225143.1"/>
    <property type="molecule type" value="Genomic_DNA"/>
</dbReference>
<keyword evidence="7" id="KW-1185">Reference proteome</keyword>
<gene>
    <name evidence="6" type="ORF">ACFYV7_20295</name>
</gene>
<keyword evidence="4" id="KW-0732">Signal</keyword>
<dbReference type="Proteomes" id="UP001601948">
    <property type="component" value="Unassembled WGS sequence"/>
</dbReference>
<comment type="similarity">
    <text evidence="2">Belongs to the bacterial solute-binding protein 8 family.</text>
</comment>
<dbReference type="SUPFAM" id="SSF53807">
    <property type="entry name" value="Helical backbone' metal receptor"/>
    <property type="match status" value="1"/>
</dbReference>
<evidence type="ECO:0000256" key="3">
    <source>
        <dbReference type="ARBA" id="ARBA00022448"/>
    </source>
</evidence>
<evidence type="ECO:0000313" key="7">
    <source>
        <dbReference type="Proteomes" id="UP001601948"/>
    </source>
</evidence>
<dbReference type="InterPro" id="IPR051313">
    <property type="entry name" value="Bact_iron-sidero_bind"/>
</dbReference>
<dbReference type="PROSITE" id="PS50983">
    <property type="entry name" value="FE_B12_PBP"/>
    <property type="match status" value="1"/>
</dbReference>